<feature type="domain" description="EamA" evidence="7">
    <location>
        <begin position="15"/>
        <end position="147"/>
    </location>
</feature>
<dbReference type="GO" id="GO:0016020">
    <property type="term" value="C:membrane"/>
    <property type="evidence" value="ECO:0007669"/>
    <property type="project" value="UniProtKB-SubCell"/>
</dbReference>
<feature type="transmembrane region" description="Helical" evidence="6">
    <location>
        <begin position="76"/>
        <end position="96"/>
    </location>
</feature>
<feature type="transmembrane region" description="Helical" evidence="6">
    <location>
        <begin position="200"/>
        <end position="219"/>
    </location>
</feature>
<feature type="transmembrane region" description="Helical" evidence="6">
    <location>
        <begin position="45"/>
        <end position="64"/>
    </location>
</feature>
<comment type="caution">
    <text evidence="8">The sequence shown here is derived from an EMBL/GenBank/DDBJ whole genome shotgun (WGS) entry which is preliminary data.</text>
</comment>
<evidence type="ECO:0000256" key="4">
    <source>
        <dbReference type="ARBA" id="ARBA00022989"/>
    </source>
</evidence>
<dbReference type="InterPro" id="IPR037185">
    <property type="entry name" value="EmrE-like"/>
</dbReference>
<name>A0A258FQP7_9CAUL</name>
<organism evidence="8 9">
    <name type="scientific">Brevundimonas subvibrioides</name>
    <dbReference type="NCBI Taxonomy" id="74313"/>
    <lineage>
        <taxon>Bacteria</taxon>
        <taxon>Pseudomonadati</taxon>
        <taxon>Pseudomonadota</taxon>
        <taxon>Alphaproteobacteria</taxon>
        <taxon>Caulobacterales</taxon>
        <taxon>Caulobacteraceae</taxon>
        <taxon>Brevundimonas</taxon>
    </lineage>
</organism>
<proteinExistence type="inferred from homology"/>
<feature type="transmembrane region" description="Helical" evidence="6">
    <location>
        <begin position="279"/>
        <end position="298"/>
    </location>
</feature>
<reference evidence="8 9" key="1">
    <citation type="submission" date="2017-03" db="EMBL/GenBank/DDBJ databases">
        <title>Lifting the veil on microbial sulfur biogeochemistry in mining wastewaters.</title>
        <authorList>
            <person name="Kantor R.S."/>
            <person name="Colenbrander Nelson T."/>
            <person name="Marshall S."/>
            <person name="Bennett D."/>
            <person name="Apte S."/>
            <person name="Camacho D."/>
            <person name="Thomas B.C."/>
            <person name="Warren L.A."/>
            <person name="Banfield J.F."/>
        </authorList>
    </citation>
    <scope>NUCLEOTIDE SEQUENCE [LARGE SCALE GENOMIC DNA]</scope>
    <source>
        <strain evidence="8">32-69-9</strain>
    </source>
</reference>
<feature type="transmembrane region" description="Helical" evidence="6">
    <location>
        <begin position="225"/>
        <end position="246"/>
    </location>
</feature>
<accession>A0A258FQP7</accession>
<evidence type="ECO:0000256" key="3">
    <source>
        <dbReference type="ARBA" id="ARBA00022692"/>
    </source>
</evidence>
<feature type="domain" description="EamA" evidence="7">
    <location>
        <begin position="162"/>
        <end position="298"/>
    </location>
</feature>
<gene>
    <name evidence="8" type="ORF">B7Z01_05550</name>
</gene>
<dbReference type="InterPro" id="IPR000620">
    <property type="entry name" value="EamA_dom"/>
</dbReference>
<dbReference type="Pfam" id="PF00892">
    <property type="entry name" value="EamA"/>
    <property type="match status" value="2"/>
</dbReference>
<feature type="transmembrane region" description="Helical" evidence="6">
    <location>
        <begin position="131"/>
        <end position="148"/>
    </location>
</feature>
<evidence type="ECO:0000313" key="9">
    <source>
        <dbReference type="Proteomes" id="UP000215595"/>
    </source>
</evidence>
<evidence type="ECO:0000256" key="1">
    <source>
        <dbReference type="ARBA" id="ARBA00004141"/>
    </source>
</evidence>
<keyword evidence="5 6" id="KW-0472">Membrane</keyword>
<evidence type="ECO:0000256" key="2">
    <source>
        <dbReference type="ARBA" id="ARBA00007362"/>
    </source>
</evidence>
<evidence type="ECO:0000259" key="7">
    <source>
        <dbReference type="Pfam" id="PF00892"/>
    </source>
</evidence>
<dbReference type="PANTHER" id="PTHR32322">
    <property type="entry name" value="INNER MEMBRANE TRANSPORTER"/>
    <property type="match status" value="1"/>
</dbReference>
<dbReference type="Proteomes" id="UP000215595">
    <property type="component" value="Unassembled WGS sequence"/>
</dbReference>
<protein>
    <recommendedName>
        <fullName evidence="7">EamA domain-containing protein</fullName>
    </recommendedName>
</protein>
<comment type="similarity">
    <text evidence="2">Belongs to the EamA transporter family.</text>
</comment>
<dbReference type="InterPro" id="IPR050638">
    <property type="entry name" value="AA-Vitamin_Transporters"/>
</dbReference>
<keyword evidence="4 6" id="KW-1133">Transmembrane helix</keyword>
<feature type="transmembrane region" description="Helical" evidence="6">
    <location>
        <begin position="12"/>
        <end position="33"/>
    </location>
</feature>
<dbReference type="PANTHER" id="PTHR32322:SF2">
    <property type="entry name" value="EAMA DOMAIN-CONTAINING PROTEIN"/>
    <property type="match status" value="1"/>
</dbReference>
<evidence type="ECO:0000256" key="6">
    <source>
        <dbReference type="SAM" id="Phobius"/>
    </source>
</evidence>
<evidence type="ECO:0000256" key="5">
    <source>
        <dbReference type="ARBA" id="ARBA00023136"/>
    </source>
</evidence>
<feature type="transmembrane region" description="Helical" evidence="6">
    <location>
        <begin position="253"/>
        <end position="273"/>
    </location>
</feature>
<keyword evidence="3 6" id="KW-0812">Transmembrane</keyword>
<dbReference type="SUPFAM" id="SSF103481">
    <property type="entry name" value="Multidrug resistance efflux transporter EmrE"/>
    <property type="match status" value="2"/>
</dbReference>
<comment type="subcellular location">
    <subcellularLocation>
        <location evidence="1">Membrane</location>
        <topology evidence="1">Multi-pass membrane protein</topology>
    </subcellularLocation>
</comment>
<dbReference type="AlphaFoldDB" id="A0A258FQP7"/>
<feature type="transmembrane region" description="Helical" evidence="6">
    <location>
        <begin position="160"/>
        <end position="180"/>
    </location>
</feature>
<dbReference type="EMBL" id="NCEB01000008">
    <property type="protein sequence ID" value="OYX34656.1"/>
    <property type="molecule type" value="Genomic_DNA"/>
</dbReference>
<evidence type="ECO:0000313" key="8">
    <source>
        <dbReference type="EMBL" id="OYX34656.1"/>
    </source>
</evidence>
<sequence>MTAPTFRRPSASALAIAGVVLCAVIWGTTWYAITWQLGVVDPVASLTWRFGLAALILLLGCAVTGRSLRLTRSQHLAAVGQGAFVFAISYSFTYGAEQNVTSAIVAVVFATLAFLNLVLFRVVVGQRAAPAAWIGATLGIVGVAVLSGGEAVAEGFDRRALIGIGLALLAVASSAVGNYFSWKGQQAGSAILPQTGWAMAYGTGMLALYGLVAGATFTIDPSWGYVVSLLYLSVFGSVVAFVTYFAVARARGYALASYISALTPPIAMVVSFLFEGARFGWPAAVGLALVLGGQVLLIRAPRQD</sequence>
<feature type="transmembrane region" description="Helical" evidence="6">
    <location>
        <begin position="102"/>
        <end position="124"/>
    </location>
</feature>